<reference evidence="7" key="1">
    <citation type="journal article" date="2023" name="Commun. Biol.">
        <title>Genome analysis of Parmales, the sister group of diatoms, reveals the evolutionary specialization of diatoms from phago-mixotrophs to photoautotrophs.</title>
        <authorList>
            <person name="Ban H."/>
            <person name="Sato S."/>
            <person name="Yoshikawa S."/>
            <person name="Yamada K."/>
            <person name="Nakamura Y."/>
            <person name="Ichinomiya M."/>
            <person name="Sato N."/>
            <person name="Blanc-Mathieu R."/>
            <person name="Endo H."/>
            <person name="Kuwata A."/>
            <person name="Ogata H."/>
        </authorList>
    </citation>
    <scope>NUCLEOTIDE SEQUENCE [LARGE SCALE GENOMIC DNA]</scope>
    <source>
        <strain evidence="7">NIES 3701</strain>
    </source>
</reference>
<organism evidence="6 7">
    <name type="scientific">Triparma strigata</name>
    <dbReference type="NCBI Taxonomy" id="1606541"/>
    <lineage>
        <taxon>Eukaryota</taxon>
        <taxon>Sar</taxon>
        <taxon>Stramenopiles</taxon>
        <taxon>Ochrophyta</taxon>
        <taxon>Bolidophyceae</taxon>
        <taxon>Parmales</taxon>
        <taxon>Triparmaceae</taxon>
        <taxon>Triparma</taxon>
    </lineage>
</organism>
<keyword evidence="7" id="KW-1185">Reference proteome</keyword>
<dbReference type="Proteomes" id="UP001165085">
    <property type="component" value="Unassembled WGS sequence"/>
</dbReference>
<dbReference type="SUPFAM" id="SSF144232">
    <property type="entry name" value="HIT/MYND zinc finger-like"/>
    <property type="match status" value="1"/>
</dbReference>
<evidence type="ECO:0000259" key="5">
    <source>
        <dbReference type="PROSITE" id="PS50865"/>
    </source>
</evidence>
<keyword evidence="2 4" id="KW-0863">Zinc-finger</keyword>
<dbReference type="Gene3D" id="6.10.140.2220">
    <property type="match status" value="1"/>
</dbReference>
<dbReference type="PROSITE" id="PS01360">
    <property type="entry name" value="ZF_MYND_1"/>
    <property type="match status" value="1"/>
</dbReference>
<comment type="caution">
    <text evidence="6">The sequence shown here is derived from an EMBL/GenBank/DDBJ whole genome shotgun (WGS) entry which is preliminary data.</text>
</comment>
<keyword evidence="1" id="KW-0479">Metal-binding</keyword>
<feature type="domain" description="MYND-type" evidence="5">
    <location>
        <begin position="11"/>
        <end position="49"/>
    </location>
</feature>
<sequence>MSCLTRPVIPCDQCSKLPQIPLRCGGCSSTFYCRRECQKAHYKIHKAQCNLMAKSIKSGMTPDRPVIPNVDATDLEHEELAQVVRRAQTIRPDHRNIDGNLEFLEAMRFAGSGLDAIITSSESPLYCLPAFCTRIEVHKYLHEWAECVEKCKELVGGKNCLSLNDPEANQPRSDGKYISEDSKDTFRMKVFLIQVEAMLELKQFGEELEGILKLLGMYLHFKSWDANADTSYSQEWASLVATDTRLFYQLHAKYFCEIGKHEECINFSETVIEMNPLSKEIYMPVAKSKRALGDLDGAIEQMRIAVKREEPWLVGNKERNEMFLKELVWEYNEELMEGMDNAEWHEAYSNAMDKVRGAKGAGAEEESDQWQLIQAYRSKFNKE</sequence>
<dbReference type="InterPro" id="IPR011990">
    <property type="entry name" value="TPR-like_helical_dom_sf"/>
</dbReference>
<dbReference type="SUPFAM" id="SSF48452">
    <property type="entry name" value="TPR-like"/>
    <property type="match status" value="1"/>
</dbReference>
<dbReference type="OrthoDB" id="207355at2759"/>
<dbReference type="AlphaFoldDB" id="A0A9W6ZSJ6"/>
<dbReference type="PROSITE" id="PS50865">
    <property type="entry name" value="ZF_MYND_2"/>
    <property type="match status" value="1"/>
</dbReference>
<protein>
    <recommendedName>
        <fullName evidence="5">MYND-type domain-containing protein</fullName>
    </recommendedName>
</protein>
<dbReference type="EMBL" id="BRXY01000036">
    <property type="protein sequence ID" value="GMH55815.1"/>
    <property type="molecule type" value="Genomic_DNA"/>
</dbReference>
<dbReference type="InterPro" id="IPR002893">
    <property type="entry name" value="Znf_MYND"/>
</dbReference>
<name>A0A9W6ZSJ6_9STRA</name>
<evidence type="ECO:0000256" key="3">
    <source>
        <dbReference type="ARBA" id="ARBA00022833"/>
    </source>
</evidence>
<gene>
    <name evidence="6" type="ORF">TrST_g2435</name>
</gene>
<keyword evidence="3" id="KW-0862">Zinc</keyword>
<proteinExistence type="predicted"/>
<evidence type="ECO:0000256" key="1">
    <source>
        <dbReference type="ARBA" id="ARBA00022723"/>
    </source>
</evidence>
<dbReference type="Pfam" id="PF01753">
    <property type="entry name" value="zf-MYND"/>
    <property type="match status" value="1"/>
</dbReference>
<dbReference type="GO" id="GO:0008270">
    <property type="term" value="F:zinc ion binding"/>
    <property type="evidence" value="ECO:0007669"/>
    <property type="project" value="UniProtKB-KW"/>
</dbReference>
<accession>A0A9W6ZSJ6</accession>
<dbReference type="Gene3D" id="1.25.40.10">
    <property type="entry name" value="Tetratricopeptide repeat domain"/>
    <property type="match status" value="1"/>
</dbReference>
<evidence type="ECO:0000256" key="4">
    <source>
        <dbReference type="PROSITE-ProRule" id="PRU00134"/>
    </source>
</evidence>
<evidence type="ECO:0000313" key="7">
    <source>
        <dbReference type="Proteomes" id="UP001165085"/>
    </source>
</evidence>
<evidence type="ECO:0000313" key="6">
    <source>
        <dbReference type="EMBL" id="GMH55815.1"/>
    </source>
</evidence>
<evidence type="ECO:0000256" key="2">
    <source>
        <dbReference type="ARBA" id="ARBA00022771"/>
    </source>
</evidence>